<accession>A0A944MAV7</accession>
<dbReference type="EMBL" id="JAHHGM010000004">
    <property type="protein sequence ID" value="MBT2988523.1"/>
    <property type="molecule type" value="Genomic_DNA"/>
</dbReference>
<sequence>MKNFTINKEQLISAWPLFIGILLLSVIYHSSVFSIFDIWIYGSGMYSHGILLFAVACYILVKEWRDKRTSLQIEYRFIYGIILLFLSVAWLFSELTYLQTASQLIFIFLLIGFVLGLYGSKGATTLLIPIIMLLCAIPIWAFFEKPLQVPTATLVDNLLRLTGYVSIREGYIITIPEGAFEVGDRCSGLRYQIAAVSIAFIYCYFTRLKLLTSIIYILSAIGTAFLSNVIRIYIVVLSGHYTNMTHSLLHDHIWLGWVVFFISFVCLFYLWNKFSHKYVYSKRTIQDHNKTQQAGFIKTTIVTGMLVLFAAVGPLLKSAYNVSIERAENKKQTITIDLKGWESSIDNSLWQPTWVSADADNYFSFTDDGGRRLDLYLAYYSTQAQGKEVINSRNRKYDEKQWSRIELRRRDIELEAKGLLPVIEELVQNGSGNKRLIWTWYYIGGNVVADALKAKLVALSGIFSGRSDATAILISTEVVDDVKNTKMHMKELLNNSINEIEQQIDAHHFDSGENNDVH</sequence>
<keyword evidence="2" id="KW-1003">Cell membrane</keyword>
<evidence type="ECO:0000256" key="4">
    <source>
        <dbReference type="ARBA" id="ARBA00022692"/>
    </source>
</evidence>
<feature type="transmembrane region" description="Helical" evidence="8">
    <location>
        <begin position="125"/>
        <end position="143"/>
    </location>
</feature>
<feature type="transmembrane region" description="Helical" evidence="8">
    <location>
        <begin position="214"/>
        <end position="234"/>
    </location>
</feature>
<dbReference type="AlphaFoldDB" id="A0A944MAV7"/>
<keyword evidence="5" id="KW-0378">Hydrolase</keyword>
<dbReference type="InterPro" id="IPR026392">
    <property type="entry name" value="Exo/Archaeosortase_dom"/>
</dbReference>
<evidence type="ECO:0000256" key="1">
    <source>
        <dbReference type="ARBA" id="ARBA00004651"/>
    </source>
</evidence>
<evidence type="ECO:0000256" key="2">
    <source>
        <dbReference type="ARBA" id="ARBA00022475"/>
    </source>
</evidence>
<feature type="transmembrane region" description="Helical" evidence="8">
    <location>
        <begin position="98"/>
        <end position="118"/>
    </location>
</feature>
<proteinExistence type="predicted"/>
<keyword evidence="6 8" id="KW-1133">Transmembrane helix</keyword>
<dbReference type="Pfam" id="PF11984">
    <property type="entry name" value="DUF3485"/>
    <property type="match status" value="1"/>
</dbReference>
<name>A0A944MAV7_9GAMM</name>
<evidence type="ECO:0000256" key="3">
    <source>
        <dbReference type="ARBA" id="ARBA00022670"/>
    </source>
</evidence>
<evidence type="ECO:0000256" key="6">
    <source>
        <dbReference type="ARBA" id="ARBA00022989"/>
    </source>
</evidence>
<evidence type="ECO:0000256" key="5">
    <source>
        <dbReference type="ARBA" id="ARBA00022801"/>
    </source>
</evidence>
<comment type="subcellular location">
    <subcellularLocation>
        <location evidence="1">Cell membrane</location>
        <topology evidence="1">Multi-pass membrane protein</topology>
    </subcellularLocation>
</comment>
<protein>
    <submittedName>
        <fullName evidence="10">EpsI family protein</fullName>
    </submittedName>
</protein>
<evidence type="ECO:0000256" key="8">
    <source>
        <dbReference type="SAM" id="Phobius"/>
    </source>
</evidence>
<feature type="transmembrane region" description="Helical" evidence="8">
    <location>
        <begin position="38"/>
        <end position="61"/>
    </location>
</feature>
<keyword evidence="7 8" id="KW-0472">Membrane</keyword>
<dbReference type="NCBIfam" id="TIGR02602">
    <property type="entry name" value="8TM_EpsH"/>
    <property type="match status" value="1"/>
</dbReference>
<dbReference type="Proteomes" id="UP000770889">
    <property type="component" value="Unassembled WGS sequence"/>
</dbReference>
<feature type="transmembrane region" description="Helical" evidence="8">
    <location>
        <begin position="295"/>
        <end position="316"/>
    </location>
</feature>
<evidence type="ECO:0000256" key="7">
    <source>
        <dbReference type="ARBA" id="ARBA00023136"/>
    </source>
</evidence>
<feature type="transmembrane region" description="Helical" evidence="8">
    <location>
        <begin position="12"/>
        <end position="32"/>
    </location>
</feature>
<feature type="transmembrane region" description="Helical" evidence="8">
    <location>
        <begin position="254"/>
        <end position="274"/>
    </location>
</feature>
<feature type="domain" description="Methanolan biosynthesis EpsI" evidence="9">
    <location>
        <begin position="305"/>
        <end position="501"/>
    </location>
</feature>
<dbReference type="NCBIfam" id="TIGR04178">
    <property type="entry name" value="exo_archaeo"/>
    <property type="match status" value="1"/>
</dbReference>
<feature type="transmembrane region" description="Helical" evidence="8">
    <location>
        <begin position="189"/>
        <end position="205"/>
    </location>
</feature>
<evidence type="ECO:0000313" key="10">
    <source>
        <dbReference type="EMBL" id="MBT2988523.1"/>
    </source>
</evidence>
<organism evidence="10 11">
    <name type="scientific">Candidatus Thiodiazotropha taylori</name>
    <dbReference type="NCBI Taxonomy" id="2792791"/>
    <lineage>
        <taxon>Bacteria</taxon>
        <taxon>Pseudomonadati</taxon>
        <taxon>Pseudomonadota</taxon>
        <taxon>Gammaproteobacteria</taxon>
        <taxon>Chromatiales</taxon>
        <taxon>Sedimenticolaceae</taxon>
        <taxon>Candidatus Thiodiazotropha</taxon>
    </lineage>
</organism>
<feature type="transmembrane region" description="Helical" evidence="8">
    <location>
        <begin position="73"/>
        <end position="92"/>
    </location>
</feature>
<dbReference type="Pfam" id="PF09721">
    <property type="entry name" value="Exosortase_EpsH"/>
    <property type="match status" value="1"/>
</dbReference>
<evidence type="ECO:0000313" key="11">
    <source>
        <dbReference type="Proteomes" id="UP000770889"/>
    </source>
</evidence>
<dbReference type="NCBIfam" id="TIGR02914">
    <property type="entry name" value="EpsI_fam"/>
    <property type="match status" value="1"/>
</dbReference>
<dbReference type="InterPro" id="IPR013426">
    <property type="entry name" value="EpsH-like"/>
</dbReference>
<dbReference type="GO" id="GO:0006508">
    <property type="term" value="P:proteolysis"/>
    <property type="evidence" value="ECO:0007669"/>
    <property type="project" value="UniProtKB-KW"/>
</dbReference>
<dbReference type="GO" id="GO:0008233">
    <property type="term" value="F:peptidase activity"/>
    <property type="evidence" value="ECO:0007669"/>
    <property type="project" value="UniProtKB-KW"/>
</dbReference>
<reference evidence="10 11" key="1">
    <citation type="submission" date="2021-05" db="EMBL/GenBank/DDBJ databases">
        <title>Genetic and Functional Diversity in Clade A Lucinid endosymbionts from the Bahamas.</title>
        <authorList>
            <person name="Giani N.M."/>
            <person name="Engel A.S."/>
            <person name="Campbell B.J."/>
        </authorList>
    </citation>
    <scope>NUCLEOTIDE SEQUENCE [LARGE SCALE GENOMIC DNA]</scope>
    <source>
        <strain evidence="10">LUC16012Gg_MoonRockCtena</strain>
    </source>
</reference>
<dbReference type="InterPro" id="IPR019127">
    <property type="entry name" value="Exosortase"/>
</dbReference>
<comment type="caution">
    <text evidence="10">The sequence shown here is derived from an EMBL/GenBank/DDBJ whole genome shotgun (WGS) entry which is preliminary data.</text>
</comment>
<evidence type="ECO:0000259" key="9">
    <source>
        <dbReference type="Pfam" id="PF11984"/>
    </source>
</evidence>
<dbReference type="GO" id="GO:0005886">
    <property type="term" value="C:plasma membrane"/>
    <property type="evidence" value="ECO:0007669"/>
    <property type="project" value="UniProtKB-SubCell"/>
</dbReference>
<gene>
    <name evidence="10" type="ORF">KME65_06120</name>
</gene>
<keyword evidence="4 8" id="KW-0812">Transmembrane</keyword>
<dbReference type="InterPro" id="IPR014263">
    <property type="entry name" value="Methanolan_biosynth_EpsI"/>
</dbReference>
<keyword evidence="3" id="KW-0645">Protease</keyword>